<accession>A0A9N9YSL5</accession>
<dbReference type="Proteomes" id="UP000775872">
    <property type="component" value="Unassembled WGS sequence"/>
</dbReference>
<dbReference type="InterPro" id="IPR038883">
    <property type="entry name" value="AN11006-like"/>
</dbReference>
<evidence type="ECO:0000313" key="1">
    <source>
        <dbReference type="EMBL" id="CAH0038222.1"/>
    </source>
</evidence>
<dbReference type="PANTHER" id="PTHR42085:SF2">
    <property type="entry name" value="F-BOX DOMAIN-CONTAINING PROTEIN"/>
    <property type="match status" value="1"/>
</dbReference>
<keyword evidence="2" id="KW-1185">Reference proteome</keyword>
<proteinExistence type="predicted"/>
<evidence type="ECO:0000313" key="2">
    <source>
        <dbReference type="Proteomes" id="UP000775872"/>
    </source>
</evidence>
<dbReference type="AlphaFoldDB" id="A0A9N9YSL5"/>
<gene>
    <name evidence="1" type="ORF">CSOL1703_00003241</name>
</gene>
<dbReference type="PANTHER" id="PTHR42085">
    <property type="entry name" value="F-BOX DOMAIN-CONTAINING PROTEIN"/>
    <property type="match status" value="1"/>
</dbReference>
<protein>
    <submittedName>
        <fullName evidence="1">Uncharacterized protein</fullName>
    </submittedName>
</protein>
<comment type="caution">
    <text evidence="1">The sequence shown here is derived from an EMBL/GenBank/DDBJ whole genome shotgun (WGS) entry which is preliminary data.</text>
</comment>
<reference evidence="1" key="1">
    <citation type="submission" date="2021-10" db="EMBL/GenBank/DDBJ databases">
        <authorList>
            <person name="Piombo E."/>
        </authorList>
    </citation>
    <scope>NUCLEOTIDE SEQUENCE</scope>
</reference>
<dbReference type="OrthoDB" id="2099276at2759"/>
<organism evidence="1 2">
    <name type="scientific">Clonostachys solani</name>
    <dbReference type="NCBI Taxonomy" id="160281"/>
    <lineage>
        <taxon>Eukaryota</taxon>
        <taxon>Fungi</taxon>
        <taxon>Dikarya</taxon>
        <taxon>Ascomycota</taxon>
        <taxon>Pezizomycotina</taxon>
        <taxon>Sordariomycetes</taxon>
        <taxon>Hypocreomycetidae</taxon>
        <taxon>Hypocreales</taxon>
        <taxon>Bionectriaceae</taxon>
        <taxon>Clonostachys</taxon>
    </lineage>
</organism>
<dbReference type="EMBL" id="CABFOC020000002">
    <property type="protein sequence ID" value="CAH0038222.1"/>
    <property type="molecule type" value="Genomic_DNA"/>
</dbReference>
<name>A0A9N9YSL5_9HYPO</name>
<sequence>MRQTCLCQYLRVECNHPDTLLQLPVAIRERIYWHAGLVTGHRLDYGEPLDDDDSVLLMHICHQIRTEVKAFLLEHNTWVIAENIDESLLALQGWKPEVCARLRDLHIHVQTAECAPPTWSRIRAWQGAVKHLLQHAKPGQLRLHVICHVYDHLARARAAVQPFEQFPGRLRELELCLADHLTHGFLKLAREAVELAQAPDEEEEARRAMRPFPFFNLPQEIRHYIYQYTGLVLPHRNVLWLPDGYGFRRQGIFCECDGTVCRERDLHYNRKFYRCDVEDDFCSGRNSSFSRRCKHEAALSLLLASRALYQEAIAFFYASNRVTIAARRHPEHAISMWDPTHSPPLPRDEWGVAGSDLEESYSAEQITHDPTRLFIEHVGTAALRHLRNIEIVLPRTTTKSSLDDELSIYTEWREAVDILAEHCNLAGLTISIHIFTTRRYLRWPLSRTEDIRQTQGLRMLAPLTRLSGLGRLYVLLEWPRHWSSLRPRLDIDASGMPEKPSPGCAIGEHYIPTSEPSLVQEETQLERQIMGEHYDSFAVGKRELVPSPWLRGDWDYPQD</sequence>